<name>A0ACA9MTD3_9GLOM</name>
<gene>
    <name evidence="1" type="ORF">SCALOS_LOCUS7159</name>
</gene>
<accession>A0ACA9MTD3</accession>
<keyword evidence="2" id="KW-1185">Reference proteome</keyword>
<evidence type="ECO:0000313" key="1">
    <source>
        <dbReference type="EMBL" id="CAG8607516.1"/>
    </source>
</evidence>
<evidence type="ECO:0000313" key="2">
    <source>
        <dbReference type="Proteomes" id="UP000789860"/>
    </source>
</evidence>
<comment type="caution">
    <text evidence="1">The sequence shown here is derived from an EMBL/GenBank/DDBJ whole genome shotgun (WGS) entry which is preliminary data.</text>
</comment>
<proteinExistence type="predicted"/>
<organism evidence="1 2">
    <name type="scientific">Scutellospora calospora</name>
    <dbReference type="NCBI Taxonomy" id="85575"/>
    <lineage>
        <taxon>Eukaryota</taxon>
        <taxon>Fungi</taxon>
        <taxon>Fungi incertae sedis</taxon>
        <taxon>Mucoromycota</taxon>
        <taxon>Glomeromycotina</taxon>
        <taxon>Glomeromycetes</taxon>
        <taxon>Diversisporales</taxon>
        <taxon>Gigasporaceae</taxon>
        <taxon>Scutellospora</taxon>
    </lineage>
</organism>
<dbReference type="Proteomes" id="UP000789860">
    <property type="component" value="Unassembled WGS sequence"/>
</dbReference>
<protein>
    <submittedName>
        <fullName evidence="1">1945_t:CDS:1</fullName>
    </submittedName>
</protein>
<reference evidence="1" key="1">
    <citation type="submission" date="2021-06" db="EMBL/GenBank/DDBJ databases">
        <authorList>
            <person name="Kallberg Y."/>
            <person name="Tangrot J."/>
            <person name="Rosling A."/>
        </authorList>
    </citation>
    <scope>NUCLEOTIDE SEQUENCE</scope>
    <source>
        <strain evidence="1">AU212A</strain>
    </source>
</reference>
<dbReference type="EMBL" id="CAJVPM010015380">
    <property type="protein sequence ID" value="CAG8607516.1"/>
    <property type="molecule type" value="Genomic_DNA"/>
</dbReference>
<sequence length="384" mass="45490">MWWIFEFIYRLFFPNKNIKLETEEKSAQIAKLCSEVQEQTSLIEKLERDIRKYQESFYNLHKDYENCNKSLQDEKEENLKLQNLIPTLEQRIIHLEKEILTYYKQNVNLKEEASKYQLALGNATNFRFSDDDPNNTVHLKNDIENLQLMIEDYVTNLKNGVNINFENIKELLQRYTSRSQTSNRCLIKAVLQCHVLKQILSFAEESTSDLESSIISKTDDLIEQIESFSEKRVGSDVFTRVAPIKLRQQVYVILGYRGYANECEHKRHPSLSIFHQELNKTMSKYRLITDPNKKISVEEKAGKLIQEVFRIFKFRFKVQEPVIEMLWIDPGTEIKKEYMEMDYDDKNYNDALVDICFFPLIGKDLNNVKRKVITRAKVFPFIQG</sequence>